<dbReference type="GO" id="GO:0016874">
    <property type="term" value="F:ligase activity"/>
    <property type="evidence" value="ECO:0007669"/>
    <property type="project" value="UniProtKB-KW"/>
</dbReference>
<evidence type="ECO:0000259" key="3">
    <source>
        <dbReference type="Pfam" id="PF00501"/>
    </source>
</evidence>
<protein>
    <submittedName>
        <fullName evidence="4">Fatty acyl-AMP ligase</fullName>
    </submittedName>
</protein>
<dbReference type="RefSeq" id="WP_193637492.1">
    <property type="nucleotide sequence ID" value="NZ_JADCSA010000004.1"/>
</dbReference>
<dbReference type="InterPro" id="IPR000873">
    <property type="entry name" value="AMP-dep_synth/lig_dom"/>
</dbReference>
<dbReference type="PANTHER" id="PTHR22754:SF32">
    <property type="entry name" value="DISCO-INTERACTING PROTEIN 2"/>
    <property type="match status" value="1"/>
</dbReference>
<organism evidence="4 5">
    <name type="scientific">Nocardioides malaquae</name>
    <dbReference type="NCBI Taxonomy" id="2773426"/>
    <lineage>
        <taxon>Bacteria</taxon>
        <taxon>Bacillati</taxon>
        <taxon>Actinomycetota</taxon>
        <taxon>Actinomycetes</taxon>
        <taxon>Propionibacteriales</taxon>
        <taxon>Nocardioidaceae</taxon>
        <taxon>Nocardioides</taxon>
    </lineage>
</organism>
<dbReference type="InterPro" id="IPR045851">
    <property type="entry name" value="AMP-bd_C_sf"/>
</dbReference>
<reference evidence="4 5" key="1">
    <citation type="submission" date="2020-10" db="EMBL/GenBank/DDBJ databases">
        <title>Nocardioides sp. isolated from sludge.</title>
        <authorList>
            <person name="Zhang X."/>
        </authorList>
    </citation>
    <scope>NUCLEOTIDE SEQUENCE [LARGE SCALE GENOMIC DNA]</scope>
    <source>
        <strain evidence="4 5">Y6</strain>
    </source>
</reference>
<dbReference type="Gene3D" id="3.40.50.12780">
    <property type="entry name" value="N-terminal domain of ligase-like"/>
    <property type="match status" value="1"/>
</dbReference>
<keyword evidence="5" id="KW-1185">Reference proteome</keyword>
<proteinExistence type="inferred from homology"/>
<keyword evidence="2 4" id="KW-0436">Ligase</keyword>
<dbReference type="EMBL" id="JADCSA010000004">
    <property type="protein sequence ID" value="MBE7324165.1"/>
    <property type="molecule type" value="Genomic_DNA"/>
</dbReference>
<name>A0ABR9RSP5_9ACTN</name>
<gene>
    <name evidence="4" type="ORF">IEQ44_05830</name>
</gene>
<comment type="similarity">
    <text evidence="1">Belongs to the ATP-dependent AMP-binding enzyme family.</text>
</comment>
<evidence type="ECO:0000313" key="4">
    <source>
        <dbReference type="EMBL" id="MBE7324165.1"/>
    </source>
</evidence>
<feature type="domain" description="AMP-dependent synthetase/ligase" evidence="3">
    <location>
        <begin position="27"/>
        <end position="415"/>
    </location>
</feature>
<dbReference type="InterPro" id="IPR042099">
    <property type="entry name" value="ANL_N_sf"/>
</dbReference>
<dbReference type="SUPFAM" id="SSF56801">
    <property type="entry name" value="Acetyl-CoA synthetase-like"/>
    <property type="match status" value="1"/>
</dbReference>
<accession>A0ABR9RSP5</accession>
<comment type="caution">
    <text evidence="4">The sequence shown here is derived from an EMBL/GenBank/DDBJ whole genome shotgun (WGS) entry which is preliminary data.</text>
</comment>
<dbReference type="Proteomes" id="UP000756387">
    <property type="component" value="Unassembled WGS sequence"/>
</dbReference>
<dbReference type="Gene3D" id="3.30.300.30">
    <property type="match status" value="1"/>
</dbReference>
<dbReference type="CDD" id="cd05931">
    <property type="entry name" value="FAAL"/>
    <property type="match status" value="1"/>
</dbReference>
<evidence type="ECO:0000256" key="1">
    <source>
        <dbReference type="ARBA" id="ARBA00006432"/>
    </source>
</evidence>
<evidence type="ECO:0000313" key="5">
    <source>
        <dbReference type="Proteomes" id="UP000756387"/>
    </source>
</evidence>
<dbReference type="InterPro" id="IPR040097">
    <property type="entry name" value="FAAL/FAAC"/>
</dbReference>
<evidence type="ECO:0000256" key="2">
    <source>
        <dbReference type="ARBA" id="ARBA00022598"/>
    </source>
</evidence>
<sequence>MTDTVVESLLDTTTHETLVSLVARGLASQPDRPVFTAVDAEGVVEATLTMADLDRKARLVAAALRTHGEAGDRVIVPLLGGVDFQVGFLGCLYAGMVAVPVPALEGKGSKGKGLARLTSIITDCAPVAVLVSDAQGAEAATADLPDVPWVSVEQPNGAGLEPEQVTPSTVAMLQYTSGSTADARGVVITHRNLVSNQSAMADAGRIGPQTTVVTWLPMFHDMGLCTGFVLPVVSGANTVLIQPWSFVRNPLVWLQQISRYDDVFSAAPNFAYEMCVTRIGADERAGLDLSGWRLAVNGSEPVSGATIRRFVETFSGVGFTLGTMRPGYGLAECTLAVAGGGSGEEAPMLGFRRDSLAQGVAVAEEGPDSVELVGNGRAFGGMHLLVVDRDTLRPLEDGRVGEIWVHSPSNGQGYWQRPEVSVELFEARPVGADPDGPTYVRTGDLGFLYEDNLFITGRTKDLVIIAGTNYYPQDLEAEATAAHPLFAHMRAGAWQSEVGGRTGVTVAIEAPDADEETLAKAARAAGIAVAKAVPAPVRVLVLPLFKLPKTTSGKIRRGECAARAEAGVLPVRATWAPA</sequence>
<dbReference type="Pfam" id="PF00501">
    <property type="entry name" value="AMP-binding"/>
    <property type="match status" value="1"/>
</dbReference>
<dbReference type="PANTHER" id="PTHR22754">
    <property type="entry name" value="DISCO-INTERACTING PROTEIN 2 DIP2 -RELATED"/>
    <property type="match status" value="1"/>
</dbReference>